<dbReference type="eggNOG" id="COG1018">
    <property type="taxonomic scope" value="Bacteria"/>
</dbReference>
<dbReference type="InterPro" id="IPR012675">
    <property type="entry name" value="Beta-grasp_dom_sf"/>
</dbReference>
<feature type="domain" description="2Fe-2S ferredoxin-type" evidence="4">
    <location>
        <begin position="16"/>
        <end position="109"/>
    </location>
</feature>
<dbReference type="AlphaFoldDB" id="R8B3T5"/>
<evidence type="ECO:0000256" key="3">
    <source>
        <dbReference type="SAM" id="MobiDB-lite"/>
    </source>
</evidence>
<name>R8B3T5_9GAMM</name>
<dbReference type="PROSITE" id="PS51085">
    <property type="entry name" value="2FE2S_FER_2"/>
    <property type="match status" value="1"/>
</dbReference>
<evidence type="ECO:0000313" key="6">
    <source>
        <dbReference type="Proteomes" id="UP000016540"/>
    </source>
</evidence>
<dbReference type="STRING" id="1318628.MARLIPOL_04065"/>
<dbReference type="OrthoDB" id="9133614at2"/>
<comment type="caution">
    <text evidence="5">The sequence shown here is derived from an EMBL/GenBank/DDBJ whole genome shotgun (WGS) entry which is preliminary data.</text>
</comment>
<accession>R8B3T5</accession>
<dbReference type="EMBL" id="ASAD01000007">
    <property type="protein sequence ID" value="EON93179.1"/>
    <property type="molecule type" value="Genomic_DNA"/>
</dbReference>
<keyword evidence="1" id="KW-0285">Flavoprotein</keyword>
<dbReference type="RefSeq" id="WP_012136814.1">
    <property type="nucleotide sequence ID" value="NZ_KE007306.1"/>
</dbReference>
<dbReference type="GO" id="GO:0051536">
    <property type="term" value="F:iron-sulfur cluster binding"/>
    <property type="evidence" value="ECO:0007669"/>
    <property type="project" value="InterPro"/>
</dbReference>
<proteinExistence type="predicted"/>
<dbReference type="CDD" id="cd00207">
    <property type="entry name" value="fer2"/>
    <property type="match status" value="1"/>
</dbReference>
<feature type="region of interest" description="Disordered" evidence="3">
    <location>
        <begin position="108"/>
        <end position="127"/>
    </location>
</feature>
<keyword evidence="2" id="KW-0274">FAD</keyword>
<gene>
    <name evidence="5" type="ORF">MARLIPOL_04065</name>
</gene>
<evidence type="ECO:0000256" key="2">
    <source>
        <dbReference type="ARBA" id="ARBA00022827"/>
    </source>
</evidence>
<evidence type="ECO:0000313" key="5">
    <source>
        <dbReference type="EMBL" id="EON93179.1"/>
    </source>
</evidence>
<dbReference type="Pfam" id="PF00111">
    <property type="entry name" value="Fer2"/>
    <property type="match status" value="1"/>
</dbReference>
<dbReference type="InterPro" id="IPR036010">
    <property type="entry name" value="2Fe-2S_ferredoxin-like_sf"/>
</dbReference>
<dbReference type="InterPro" id="IPR001041">
    <property type="entry name" value="2Fe-2S_ferredoxin-type"/>
</dbReference>
<protein>
    <submittedName>
        <fullName evidence="5">Ferredoxin</fullName>
    </submittedName>
</protein>
<dbReference type="HOGENOM" id="CLU_1967916_0_0_6"/>
<dbReference type="PANTHER" id="PTHR43644:SF1">
    <property type="entry name" value="NAD(P)H-FLAVIN REDUCTASE"/>
    <property type="match status" value="1"/>
</dbReference>
<evidence type="ECO:0000256" key="1">
    <source>
        <dbReference type="ARBA" id="ARBA00022630"/>
    </source>
</evidence>
<dbReference type="Proteomes" id="UP000016540">
    <property type="component" value="Unassembled WGS sequence"/>
</dbReference>
<evidence type="ECO:0000259" key="4">
    <source>
        <dbReference type="PROSITE" id="PS51085"/>
    </source>
</evidence>
<dbReference type="SUPFAM" id="SSF54292">
    <property type="entry name" value="2Fe-2S ferredoxin-like"/>
    <property type="match status" value="1"/>
</dbReference>
<sequence>MSITKNSQPADPAPLKRFRVWVANRQQSFTVTSDQSLLAAMEQSGAQAIDVGCRCGGCGRCRIQVLHGQYESKRMSRAHVSEHDEAQGLVLACRILARSDLVIESDQFQDPRQATVEPNNNNEECKQ</sequence>
<organism evidence="5 6">
    <name type="scientific">Marinobacter lipolyticus SM19</name>
    <dbReference type="NCBI Taxonomy" id="1318628"/>
    <lineage>
        <taxon>Bacteria</taxon>
        <taxon>Pseudomonadati</taxon>
        <taxon>Pseudomonadota</taxon>
        <taxon>Gammaproteobacteria</taxon>
        <taxon>Pseudomonadales</taxon>
        <taxon>Marinobacteraceae</taxon>
        <taxon>Marinobacter</taxon>
    </lineage>
</organism>
<reference evidence="5 6" key="1">
    <citation type="journal article" date="2013" name="Genome Announc.">
        <title>Draft Genome Sequence of the Moderately Halophilic Bacterium Marinobacter lipolyticus Strain SM19.</title>
        <authorList>
            <person name="Papke R.T."/>
            <person name="de la Haba R.R."/>
            <person name="Infante-Dominguez C."/>
            <person name="Perez D."/>
            <person name="Sanchez-Porro C."/>
            <person name="Lapierre P."/>
            <person name="Ventosa A."/>
        </authorList>
    </citation>
    <scope>NUCLEOTIDE SEQUENCE [LARGE SCALE GENOMIC DNA]</scope>
    <source>
        <strain evidence="5 6">SM19</strain>
    </source>
</reference>
<dbReference type="Gene3D" id="3.10.20.30">
    <property type="match status" value="1"/>
</dbReference>
<keyword evidence="6" id="KW-1185">Reference proteome</keyword>
<dbReference type="PANTHER" id="PTHR43644">
    <property type="entry name" value="NA(+)-TRANSLOCATING NADH-QUINONE REDUCTASE SUBUNIT"/>
    <property type="match status" value="1"/>
</dbReference>